<keyword evidence="13" id="KW-1185">Reference proteome</keyword>
<dbReference type="Pfam" id="PF03054">
    <property type="entry name" value="tRNA_Me_trans"/>
    <property type="match status" value="1"/>
</dbReference>
<dbReference type="SUPFAM" id="SSF52402">
    <property type="entry name" value="Adenine nucleotide alpha hydrolases-like"/>
    <property type="match status" value="1"/>
</dbReference>
<dbReference type="EMBL" id="CP036433">
    <property type="protein sequence ID" value="QDU97468.1"/>
    <property type="molecule type" value="Genomic_DNA"/>
</dbReference>
<evidence type="ECO:0000256" key="6">
    <source>
        <dbReference type="ARBA" id="ARBA00022884"/>
    </source>
</evidence>
<evidence type="ECO:0000259" key="10">
    <source>
        <dbReference type="Pfam" id="PF20258"/>
    </source>
</evidence>
<dbReference type="RefSeq" id="WP_145056239.1">
    <property type="nucleotide sequence ID" value="NZ_CP036433.1"/>
</dbReference>
<gene>
    <name evidence="9 12" type="primary">mnmA</name>
    <name evidence="12" type="ORF">Pla8534_53160</name>
</gene>
<feature type="region of interest" description="Interaction with tRNA" evidence="9">
    <location>
        <begin position="318"/>
        <end position="319"/>
    </location>
</feature>
<protein>
    <recommendedName>
        <fullName evidence="9">tRNA-specific 2-thiouridylase MnmA</fullName>
        <ecNumber evidence="9">2.8.1.13</ecNumber>
    </recommendedName>
</protein>
<name>A0A518E061_9BACT</name>
<feature type="active site" description="Nucleophile" evidence="9">
    <location>
        <position position="116"/>
    </location>
</feature>
<keyword evidence="9" id="KW-0963">Cytoplasm</keyword>
<comment type="function">
    <text evidence="9">Catalyzes the 2-thiolation of uridine at the wobble position (U34) of tRNA, leading to the formation of s(2)U34.</text>
</comment>
<dbReference type="Gene3D" id="3.40.50.620">
    <property type="entry name" value="HUPs"/>
    <property type="match status" value="1"/>
</dbReference>
<feature type="binding site" evidence="9">
    <location>
        <position position="33"/>
    </location>
    <ligand>
        <name>ATP</name>
        <dbReference type="ChEBI" id="CHEBI:30616"/>
    </ligand>
</feature>
<dbReference type="InterPro" id="IPR046885">
    <property type="entry name" value="MnmA-like_C"/>
</dbReference>
<dbReference type="HAMAP" id="MF_00144">
    <property type="entry name" value="tRNA_thiouridyl_MnmA"/>
    <property type="match status" value="1"/>
</dbReference>
<dbReference type="Gene3D" id="2.40.30.10">
    <property type="entry name" value="Translation factors"/>
    <property type="match status" value="1"/>
</dbReference>
<dbReference type="NCBIfam" id="TIGR00420">
    <property type="entry name" value="trmU"/>
    <property type="match status" value="1"/>
</dbReference>
<comment type="subcellular location">
    <subcellularLocation>
        <location evidence="9">Cytoplasm</location>
    </subcellularLocation>
</comment>
<comment type="similarity">
    <text evidence="9">Belongs to the MnmA/TRMU family.</text>
</comment>
<dbReference type="KEGG" id="lcre:Pla8534_53160"/>
<proteinExistence type="inferred from homology"/>
<keyword evidence="4 9" id="KW-0547">Nucleotide-binding</keyword>
<accession>A0A518E061</accession>
<dbReference type="PANTHER" id="PTHR11933:SF5">
    <property type="entry name" value="MITOCHONDRIAL TRNA-SPECIFIC 2-THIOURIDYLASE 1"/>
    <property type="match status" value="1"/>
</dbReference>
<feature type="binding site" evidence="9">
    <location>
        <position position="140"/>
    </location>
    <ligand>
        <name>ATP</name>
        <dbReference type="ChEBI" id="CHEBI:30616"/>
    </ligand>
</feature>
<evidence type="ECO:0000256" key="9">
    <source>
        <dbReference type="HAMAP-Rule" id="MF_00144"/>
    </source>
</evidence>
<dbReference type="InterPro" id="IPR014729">
    <property type="entry name" value="Rossmann-like_a/b/a_fold"/>
</dbReference>
<keyword evidence="3 9" id="KW-0819">tRNA processing</keyword>
<dbReference type="InterPro" id="IPR004506">
    <property type="entry name" value="MnmA-like"/>
</dbReference>
<dbReference type="GO" id="GO:0005524">
    <property type="term" value="F:ATP binding"/>
    <property type="evidence" value="ECO:0007669"/>
    <property type="project" value="UniProtKB-KW"/>
</dbReference>
<comment type="catalytic activity">
    <reaction evidence="8 9">
        <text>S-sulfanyl-L-cysteinyl-[protein] + uridine(34) in tRNA + AH2 + ATP = 2-thiouridine(34) in tRNA + L-cysteinyl-[protein] + A + AMP + diphosphate + H(+)</text>
        <dbReference type="Rhea" id="RHEA:47032"/>
        <dbReference type="Rhea" id="RHEA-COMP:10131"/>
        <dbReference type="Rhea" id="RHEA-COMP:11726"/>
        <dbReference type="Rhea" id="RHEA-COMP:11727"/>
        <dbReference type="Rhea" id="RHEA-COMP:11728"/>
        <dbReference type="ChEBI" id="CHEBI:13193"/>
        <dbReference type="ChEBI" id="CHEBI:15378"/>
        <dbReference type="ChEBI" id="CHEBI:17499"/>
        <dbReference type="ChEBI" id="CHEBI:29950"/>
        <dbReference type="ChEBI" id="CHEBI:30616"/>
        <dbReference type="ChEBI" id="CHEBI:33019"/>
        <dbReference type="ChEBI" id="CHEBI:61963"/>
        <dbReference type="ChEBI" id="CHEBI:65315"/>
        <dbReference type="ChEBI" id="CHEBI:87170"/>
        <dbReference type="ChEBI" id="CHEBI:456215"/>
        <dbReference type="EC" id="2.8.1.13"/>
    </reaction>
</comment>
<dbReference type="GO" id="GO:0000049">
    <property type="term" value="F:tRNA binding"/>
    <property type="evidence" value="ECO:0007669"/>
    <property type="project" value="UniProtKB-KW"/>
</dbReference>
<comment type="caution">
    <text evidence="9">Lacks conserved residue(s) required for the propagation of feature annotation.</text>
</comment>
<dbReference type="PANTHER" id="PTHR11933">
    <property type="entry name" value="TRNA 5-METHYLAMINOMETHYL-2-THIOURIDYLATE -METHYLTRANSFERASE"/>
    <property type="match status" value="1"/>
</dbReference>
<keyword evidence="7 9" id="KW-1015">Disulfide bond</keyword>
<dbReference type="Proteomes" id="UP000317648">
    <property type="component" value="Chromosome"/>
</dbReference>
<evidence type="ECO:0000256" key="7">
    <source>
        <dbReference type="ARBA" id="ARBA00023157"/>
    </source>
</evidence>
<dbReference type="Pfam" id="PF20259">
    <property type="entry name" value="tRNA_Me_trans_M"/>
    <property type="match status" value="1"/>
</dbReference>
<evidence type="ECO:0000256" key="1">
    <source>
        <dbReference type="ARBA" id="ARBA00022555"/>
    </source>
</evidence>
<organism evidence="12 13">
    <name type="scientific">Lignipirellula cremea</name>
    <dbReference type="NCBI Taxonomy" id="2528010"/>
    <lineage>
        <taxon>Bacteria</taxon>
        <taxon>Pseudomonadati</taxon>
        <taxon>Planctomycetota</taxon>
        <taxon>Planctomycetia</taxon>
        <taxon>Pirellulales</taxon>
        <taxon>Pirellulaceae</taxon>
        <taxon>Lignipirellula</taxon>
    </lineage>
</organism>
<evidence type="ECO:0000256" key="2">
    <source>
        <dbReference type="ARBA" id="ARBA00022679"/>
    </source>
</evidence>
<feature type="domain" description="tRNA-specific 2-thiouridylase MnmA-like C-terminal" evidence="10">
    <location>
        <begin position="293"/>
        <end position="367"/>
    </location>
</feature>
<sequence>MSRVVLAMSGGVDSSVAAHLLLEQGHEVIGVFMRHGEESPVACTVDGKMLLPLVSERPDHKQGCCSASDAEDARRVADNLDIPFFALNLQQEFGRIIDYFVEEYTIGRTPNPCVMCNNWLKFGKLFDYADSVGADFVATGHYARLTPQPSGPPALRRGVDDGKDQAYVLFGVGRELLDRMLLPVGDYQKSHIRELAGHIGLRVAEKKDSQEICFVSSGRHEEFVRAKRPDVDTSGAIVTTDGRVVGQHDGIERYTIGQRKGLGVAMGEPYFVVTIDPEERRVVIGKKEDLARSSLLAGQTNWLIDPPTEPFACEAKIRYNSPPQPATATILPDGRLAVEFEERLFGVAPGQAVVCFEGDRVLGGGWIESSS</sequence>
<feature type="site" description="Interaction with tRNA" evidence="9">
    <location>
        <position position="351"/>
    </location>
</feature>
<dbReference type="Pfam" id="PF20258">
    <property type="entry name" value="tRNA_Me_trans_C"/>
    <property type="match status" value="1"/>
</dbReference>
<dbReference type="Gene3D" id="2.30.30.280">
    <property type="entry name" value="Adenine nucleotide alpha hydrolases-like domains"/>
    <property type="match status" value="1"/>
</dbReference>
<keyword evidence="5 9" id="KW-0067">ATP-binding</keyword>
<dbReference type="InterPro" id="IPR046884">
    <property type="entry name" value="MnmA-like_central"/>
</dbReference>
<keyword evidence="6 9" id="KW-0694">RNA-binding</keyword>
<evidence type="ECO:0000259" key="11">
    <source>
        <dbReference type="Pfam" id="PF20259"/>
    </source>
</evidence>
<keyword evidence="1 9" id="KW-0820">tRNA-binding</keyword>
<dbReference type="OrthoDB" id="9800696at2"/>
<evidence type="ECO:0000313" key="12">
    <source>
        <dbReference type="EMBL" id="QDU97468.1"/>
    </source>
</evidence>
<dbReference type="GO" id="GO:0005737">
    <property type="term" value="C:cytoplasm"/>
    <property type="evidence" value="ECO:0007669"/>
    <property type="project" value="UniProtKB-SubCell"/>
</dbReference>
<feature type="active site" description="Cysteine persulfide intermediate" evidence="9">
    <location>
        <position position="213"/>
    </location>
</feature>
<dbReference type="GO" id="GO:0002143">
    <property type="term" value="P:tRNA wobble position uridine thiolation"/>
    <property type="evidence" value="ECO:0007669"/>
    <property type="project" value="TreeGrafter"/>
</dbReference>
<evidence type="ECO:0000256" key="8">
    <source>
        <dbReference type="ARBA" id="ARBA00051542"/>
    </source>
</evidence>
<dbReference type="EC" id="2.8.1.13" evidence="9"/>
<evidence type="ECO:0000256" key="5">
    <source>
        <dbReference type="ARBA" id="ARBA00022840"/>
    </source>
</evidence>
<dbReference type="FunFam" id="2.30.30.280:FF:000001">
    <property type="entry name" value="tRNA-specific 2-thiouridylase MnmA"/>
    <property type="match status" value="1"/>
</dbReference>
<evidence type="ECO:0000313" key="13">
    <source>
        <dbReference type="Proteomes" id="UP000317648"/>
    </source>
</evidence>
<feature type="site" description="Interaction with tRNA" evidence="9">
    <location>
        <position position="141"/>
    </location>
</feature>
<feature type="disulfide bond" description="Alternate" evidence="9">
    <location>
        <begin position="116"/>
        <end position="213"/>
    </location>
</feature>
<feature type="binding site" evidence="9">
    <location>
        <begin position="7"/>
        <end position="14"/>
    </location>
    <ligand>
        <name>ATP</name>
        <dbReference type="ChEBI" id="CHEBI:30616"/>
    </ligand>
</feature>
<dbReference type="CDD" id="cd01998">
    <property type="entry name" value="MnmA_TRMU-like"/>
    <property type="match status" value="1"/>
</dbReference>
<reference evidence="12 13" key="1">
    <citation type="submission" date="2019-02" db="EMBL/GenBank/DDBJ databases">
        <title>Deep-cultivation of Planctomycetes and their phenomic and genomic characterization uncovers novel biology.</title>
        <authorList>
            <person name="Wiegand S."/>
            <person name="Jogler M."/>
            <person name="Boedeker C."/>
            <person name="Pinto D."/>
            <person name="Vollmers J."/>
            <person name="Rivas-Marin E."/>
            <person name="Kohn T."/>
            <person name="Peeters S.H."/>
            <person name="Heuer A."/>
            <person name="Rast P."/>
            <person name="Oberbeckmann S."/>
            <person name="Bunk B."/>
            <person name="Jeske O."/>
            <person name="Meyerdierks A."/>
            <person name="Storesund J.E."/>
            <person name="Kallscheuer N."/>
            <person name="Luecker S."/>
            <person name="Lage O.M."/>
            <person name="Pohl T."/>
            <person name="Merkel B.J."/>
            <person name="Hornburger P."/>
            <person name="Mueller R.-W."/>
            <person name="Bruemmer F."/>
            <person name="Labrenz M."/>
            <person name="Spormann A.M."/>
            <person name="Op den Camp H."/>
            <person name="Overmann J."/>
            <person name="Amann R."/>
            <person name="Jetten M.S.M."/>
            <person name="Mascher T."/>
            <person name="Medema M.H."/>
            <person name="Devos D.P."/>
            <person name="Kaster A.-K."/>
            <person name="Ovreas L."/>
            <person name="Rohde M."/>
            <person name="Galperin M.Y."/>
            <person name="Jogler C."/>
        </authorList>
    </citation>
    <scope>NUCLEOTIDE SEQUENCE [LARGE SCALE GENOMIC DNA]</scope>
    <source>
        <strain evidence="12 13">Pla85_3_4</strain>
    </source>
</reference>
<dbReference type="InterPro" id="IPR023382">
    <property type="entry name" value="MnmA-like_central_sf"/>
</dbReference>
<dbReference type="AlphaFoldDB" id="A0A518E061"/>
<feature type="domain" description="tRNA-specific 2-thiouridylase MnmA-like central" evidence="11">
    <location>
        <begin position="233"/>
        <end position="286"/>
    </location>
</feature>
<evidence type="ECO:0000256" key="3">
    <source>
        <dbReference type="ARBA" id="ARBA00022694"/>
    </source>
</evidence>
<keyword evidence="2 9" id="KW-0808">Transferase</keyword>
<dbReference type="NCBIfam" id="NF001138">
    <property type="entry name" value="PRK00143.1"/>
    <property type="match status" value="1"/>
</dbReference>
<dbReference type="GO" id="GO:0103016">
    <property type="term" value="F:tRNA-uridine 2-sulfurtransferase activity"/>
    <property type="evidence" value="ECO:0007669"/>
    <property type="project" value="UniProtKB-EC"/>
</dbReference>
<feature type="region of interest" description="Interaction with tRNA" evidence="9">
    <location>
        <begin position="163"/>
        <end position="165"/>
    </location>
</feature>
<evidence type="ECO:0000256" key="4">
    <source>
        <dbReference type="ARBA" id="ARBA00022741"/>
    </source>
</evidence>